<evidence type="ECO:0000256" key="1">
    <source>
        <dbReference type="SAM" id="MobiDB-lite"/>
    </source>
</evidence>
<evidence type="ECO:0000313" key="3">
    <source>
        <dbReference type="Proteomes" id="UP000634136"/>
    </source>
</evidence>
<dbReference type="InterPro" id="IPR007789">
    <property type="entry name" value="DUF688"/>
</dbReference>
<accession>A0A834SX45</accession>
<reference evidence="2" key="1">
    <citation type="submission" date="2020-09" db="EMBL/GenBank/DDBJ databases">
        <title>Genome-Enabled Discovery of Anthraquinone Biosynthesis in Senna tora.</title>
        <authorList>
            <person name="Kang S.-H."/>
            <person name="Pandey R.P."/>
            <person name="Lee C.-M."/>
            <person name="Sim J.-S."/>
            <person name="Jeong J.-T."/>
            <person name="Choi B.-S."/>
            <person name="Jung M."/>
            <person name="Ginzburg D."/>
            <person name="Zhao K."/>
            <person name="Won S.Y."/>
            <person name="Oh T.-J."/>
            <person name="Yu Y."/>
            <person name="Kim N.-H."/>
            <person name="Lee O.R."/>
            <person name="Lee T.-H."/>
            <person name="Bashyal P."/>
            <person name="Kim T.-S."/>
            <person name="Lee W.-H."/>
            <person name="Kawkins C."/>
            <person name="Kim C.-K."/>
            <person name="Kim J.S."/>
            <person name="Ahn B.O."/>
            <person name="Rhee S.Y."/>
            <person name="Sohng J.K."/>
        </authorList>
    </citation>
    <scope>NUCLEOTIDE SEQUENCE</scope>
    <source>
        <tissue evidence="2">Leaf</tissue>
    </source>
</reference>
<feature type="region of interest" description="Disordered" evidence="1">
    <location>
        <begin position="69"/>
        <end position="96"/>
    </location>
</feature>
<protein>
    <submittedName>
        <fullName evidence="2">Uncharacterized protein</fullName>
    </submittedName>
</protein>
<sequence length="136" mass="15381">MNEKDFGTGISRTKRRMRSRGPAAILLPPSTPLRLISRVPFSWEHFPGIPKNSCNQNYCKNPSLKLLPLPPPTTNNHSSKSTQLHHLDHQTRIPKKNYSSNRLVRLVSKVREGMQVIRLGVPPDFSMSELKQSTGT</sequence>
<comment type="caution">
    <text evidence="2">The sequence shown here is derived from an EMBL/GenBank/DDBJ whole genome shotgun (WGS) entry which is preliminary data.</text>
</comment>
<proteinExistence type="predicted"/>
<organism evidence="2 3">
    <name type="scientific">Senna tora</name>
    <dbReference type="NCBI Taxonomy" id="362788"/>
    <lineage>
        <taxon>Eukaryota</taxon>
        <taxon>Viridiplantae</taxon>
        <taxon>Streptophyta</taxon>
        <taxon>Embryophyta</taxon>
        <taxon>Tracheophyta</taxon>
        <taxon>Spermatophyta</taxon>
        <taxon>Magnoliopsida</taxon>
        <taxon>eudicotyledons</taxon>
        <taxon>Gunneridae</taxon>
        <taxon>Pentapetalae</taxon>
        <taxon>rosids</taxon>
        <taxon>fabids</taxon>
        <taxon>Fabales</taxon>
        <taxon>Fabaceae</taxon>
        <taxon>Caesalpinioideae</taxon>
        <taxon>Cassia clade</taxon>
        <taxon>Senna</taxon>
    </lineage>
</organism>
<evidence type="ECO:0000313" key="2">
    <source>
        <dbReference type="EMBL" id="KAF7811840.1"/>
    </source>
</evidence>
<gene>
    <name evidence="2" type="ORF">G2W53_032816</name>
</gene>
<name>A0A834SX45_9FABA</name>
<dbReference type="OrthoDB" id="1925896at2759"/>
<dbReference type="Pfam" id="PF05097">
    <property type="entry name" value="DUF688"/>
    <property type="match status" value="1"/>
</dbReference>
<dbReference type="AlphaFoldDB" id="A0A834SX45"/>
<feature type="compositionally biased region" description="Polar residues" evidence="1">
    <location>
        <begin position="74"/>
        <end position="84"/>
    </location>
</feature>
<dbReference type="EMBL" id="JAAIUW010000010">
    <property type="protein sequence ID" value="KAF7811840.1"/>
    <property type="molecule type" value="Genomic_DNA"/>
</dbReference>
<keyword evidence="3" id="KW-1185">Reference proteome</keyword>
<dbReference type="Proteomes" id="UP000634136">
    <property type="component" value="Unassembled WGS sequence"/>
</dbReference>